<dbReference type="GO" id="GO:0044781">
    <property type="term" value="P:bacterial-type flagellum organization"/>
    <property type="evidence" value="ECO:0007669"/>
    <property type="project" value="UniProtKB-KW"/>
</dbReference>
<keyword evidence="11" id="KW-1185">Reference proteome</keyword>
<accession>A0A1H3MY15</accession>
<name>A0A1H3MY15_9ACTN</name>
<sequence>MSSSRDPRRLDPVLRGTHARGVTPARFDTDLRGTANSPADTTASTRESARAAGYAEGWAQGQRAAGIAARAAADQAAAARREAEAAAEMKLARALEALGRAAAQLEQRSAPTIAMMEELILAAAVELTQSLLGRELAAVDSRARDALARAMSLTPPAEPVTVRLHPDDYQTLLADDWSEEFHIDGRTVQLRPDPTLEPGDAVAEAGSTTIDATLPAALARVKEVLGQ</sequence>
<evidence type="ECO:0000256" key="5">
    <source>
        <dbReference type="ARBA" id="ARBA00022927"/>
    </source>
</evidence>
<dbReference type="STRING" id="405436.SAMN05444365_103558"/>
<keyword evidence="10" id="KW-0282">Flagellum</keyword>
<evidence type="ECO:0000256" key="8">
    <source>
        <dbReference type="SAM" id="MobiDB-lite"/>
    </source>
</evidence>
<evidence type="ECO:0000256" key="6">
    <source>
        <dbReference type="ARBA" id="ARBA00023225"/>
    </source>
</evidence>
<proteinExistence type="inferred from homology"/>
<dbReference type="Pfam" id="PF02108">
    <property type="entry name" value="FliH"/>
    <property type="match status" value="1"/>
</dbReference>
<reference evidence="11" key="1">
    <citation type="submission" date="2016-10" db="EMBL/GenBank/DDBJ databases">
        <authorList>
            <person name="Varghese N."/>
            <person name="Submissions S."/>
        </authorList>
    </citation>
    <scope>NUCLEOTIDE SEQUENCE [LARGE SCALE GENOMIC DNA]</scope>
    <source>
        <strain evidence="11">DSM 45245</strain>
    </source>
</reference>
<dbReference type="AlphaFoldDB" id="A0A1H3MY15"/>
<dbReference type="RefSeq" id="WP_091555607.1">
    <property type="nucleotide sequence ID" value="NZ_FNPH01000003.1"/>
</dbReference>
<comment type="similarity">
    <text evidence="2">Belongs to the FliH family.</text>
</comment>
<feature type="compositionally biased region" description="Low complexity" evidence="8">
    <location>
        <begin position="39"/>
        <end position="48"/>
    </location>
</feature>
<dbReference type="PANTHER" id="PTHR34982">
    <property type="entry name" value="YOP PROTEINS TRANSLOCATION PROTEIN L"/>
    <property type="match status" value="1"/>
</dbReference>
<feature type="compositionally biased region" description="Basic and acidic residues" evidence="8">
    <location>
        <begin position="1"/>
        <end position="12"/>
    </location>
</feature>
<keyword evidence="4" id="KW-1005">Bacterial flagellum biogenesis</keyword>
<keyword evidence="5" id="KW-0653">Protein transport</keyword>
<dbReference type="EMBL" id="FNPH01000003">
    <property type="protein sequence ID" value="SDY81115.1"/>
    <property type="molecule type" value="Genomic_DNA"/>
</dbReference>
<keyword evidence="6" id="KW-1006">Bacterial flagellum protein export</keyword>
<keyword evidence="10" id="KW-0966">Cell projection</keyword>
<dbReference type="OrthoDB" id="5185836at2"/>
<gene>
    <name evidence="10" type="ORF">SAMN05444365_103558</name>
</gene>
<evidence type="ECO:0000313" key="11">
    <source>
        <dbReference type="Proteomes" id="UP000242415"/>
    </source>
</evidence>
<evidence type="ECO:0000256" key="2">
    <source>
        <dbReference type="ARBA" id="ARBA00006602"/>
    </source>
</evidence>
<dbReference type="GO" id="GO:0015031">
    <property type="term" value="P:protein transport"/>
    <property type="evidence" value="ECO:0007669"/>
    <property type="project" value="UniProtKB-KW"/>
</dbReference>
<evidence type="ECO:0000259" key="9">
    <source>
        <dbReference type="Pfam" id="PF02108"/>
    </source>
</evidence>
<evidence type="ECO:0000256" key="7">
    <source>
        <dbReference type="SAM" id="Coils"/>
    </source>
</evidence>
<dbReference type="Proteomes" id="UP000242415">
    <property type="component" value="Unassembled WGS sequence"/>
</dbReference>
<dbReference type="InterPro" id="IPR051472">
    <property type="entry name" value="T3SS_Stator/FliH"/>
</dbReference>
<evidence type="ECO:0000256" key="1">
    <source>
        <dbReference type="ARBA" id="ARBA00003041"/>
    </source>
</evidence>
<keyword evidence="10" id="KW-0969">Cilium</keyword>
<keyword evidence="3" id="KW-0813">Transport</keyword>
<organism evidence="10 11">
    <name type="scientific">Micromonospora pattaloongensis</name>
    <dbReference type="NCBI Taxonomy" id="405436"/>
    <lineage>
        <taxon>Bacteria</taxon>
        <taxon>Bacillati</taxon>
        <taxon>Actinomycetota</taxon>
        <taxon>Actinomycetes</taxon>
        <taxon>Micromonosporales</taxon>
        <taxon>Micromonosporaceae</taxon>
        <taxon>Micromonospora</taxon>
    </lineage>
</organism>
<dbReference type="PANTHER" id="PTHR34982:SF1">
    <property type="entry name" value="FLAGELLAR ASSEMBLY PROTEIN FLIH"/>
    <property type="match status" value="1"/>
</dbReference>
<feature type="coiled-coil region" evidence="7">
    <location>
        <begin position="69"/>
        <end position="108"/>
    </location>
</feature>
<evidence type="ECO:0000313" key="10">
    <source>
        <dbReference type="EMBL" id="SDY81115.1"/>
    </source>
</evidence>
<evidence type="ECO:0000256" key="3">
    <source>
        <dbReference type="ARBA" id="ARBA00022448"/>
    </source>
</evidence>
<evidence type="ECO:0000256" key="4">
    <source>
        <dbReference type="ARBA" id="ARBA00022795"/>
    </source>
</evidence>
<dbReference type="InterPro" id="IPR018035">
    <property type="entry name" value="Flagellar_FliH/T3SS_HrpE"/>
</dbReference>
<dbReference type="GO" id="GO:0005829">
    <property type="term" value="C:cytosol"/>
    <property type="evidence" value="ECO:0007669"/>
    <property type="project" value="TreeGrafter"/>
</dbReference>
<protein>
    <submittedName>
        <fullName evidence="10">Flagellar assembly protein FliH</fullName>
    </submittedName>
</protein>
<comment type="function">
    <text evidence="1">Needed for flagellar regrowth and assembly.</text>
</comment>
<feature type="region of interest" description="Disordered" evidence="8">
    <location>
        <begin position="1"/>
        <end position="48"/>
    </location>
</feature>
<keyword evidence="7" id="KW-0175">Coiled coil</keyword>
<feature type="domain" description="Flagellar assembly protein FliH/Type III secretion system HrpE" evidence="9">
    <location>
        <begin position="89"/>
        <end position="217"/>
    </location>
</feature>